<accession>A0A1A8Z7U4</accession>
<reference evidence="1" key="1">
    <citation type="submission" date="2016-05" db="EMBL/GenBank/DDBJ databases">
        <authorList>
            <person name="Lavstsen T."/>
            <person name="Jespersen J.S."/>
        </authorList>
    </citation>
    <scope>NUCLEOTIDE SEQUENCE [LARGE SCALE GENOMIC DNA]</scope>
</reference>
<sequence>MAKRRTVYLFKLKLFIYALHKIAIEEDIPVRGRELSPRLCSTPREIRKGGGAKEEERKKLHINSGCNIWMFNYFKP</sequence>
<evidence type="ECO:0000313" key="2">
    <source>
        <dbReference type="EMBL" id="SBT40310.1"/>
    </source>
</evidence>
<evidence type="ECO:0000313" key="1">
    <source>
        <dbReference type="EMBL" id="SBT39921.1"/>
    </source>
</evidence>
<proteinExistence type="predicted"/>
<evidence type="ECO:0000313" key="3">
    <source>
        <dbReference type="Proteomes" id="UP000078550"/>
    </source>
</evidence>
<reference evidence="3 4" key="2">
    <citation type="submission" date="2016-05" db="EMBL/GenBank/DDBJ databases">
        <authorList>
            <person name="Naeem Raeece"/>
        </authorList>
    </citation>
    <scope>NUCLEOTIDE SEQUENCE [LARGE SCALE GENOMIC DNA]</scope>
</reference>
<evidence type="ECO:0000313" key="4">
    <source>
        <dbReference type="Proteomes" id="UP000078555"/>
    </source>
</evidence>
<organism evidence="1 4">
    <name type="scientific">Plasmodium ovale wallikeri</name>
    <dbReference type="NCBI Taxonomy" id="864142"/>
    <lineage>
        <taxon>Eukaryota</taxon>
        <taxon>Sar</taxon>
        <taxon>Alveolata</taxon>
        <taxon>Apicomplexa</taxon>
        <taxon>Aconoidasida</taxon>
        <taxon>Haemosporida</taxon>
        <taxon>Plasmodiidae</taxon>
        <taxon>Plasmodium</taxon>
        <taxon>Plasmodium (Plasmodium)</taxon>
    </lineage>
</organism>
<keyword evidence="4" id="KW-1185">Reference proteome</keyword>
<protein>
    <submittedName>
        <fullName evidence="1">Uncharacterized protein</fullName>
    </submittedName>
</protein>
<name>A0A1A8Z7U4_PLAOA</name>
<dbReference type="EMBL" id="FLRE01000152">
    <property type="protein sequence ID" value="SBT40310.1"/>
    <property type="molecule type" value="Genomic_DNA"/>
</dbReference>
<dbReference type="Proteomes" id="UP000078555">
    <property type="component" value="Unassembled WGS sequence"/>
</dbReference>
<dbReference type="EMBL" id="FLRD01000113">
    <property type="protein sequence ID" value="SBT39921.1"/>
    <property type="molecule type" value="Genomic_DNA"/>
</dbReference>
<dbReference type="AlphaFoldDB" id="A0A1A8Z7U4"/>
<dbReference type="Proteomes" id="UP000078550">
    <property type="component" value="Unassembled WGS sequence"/>
</dbReference>
<gene>
    <name evidence="1" type="ORF">POVWA1_040930</name>
    <name evidence="2" type="ORF">POVWA2_039500</name>
</gene>